<reference evidence="2" key="1">
    <citation type="submission" date="2018-05" db="EMBL/GenBank/DDBJ databases">
        <authorList>
            <person name="Lanie J.A."/>
            <person name="Ng W.-L."/>
            <person name="Kazmierczak K.M."/>
            <person name="Andrzejewski T.M."/>
            <person name="Davidsen T.M."/>
            <person name="Wayne K.J."/>
            <person name="Tettelin H."/>
            <person name="Glass J.I."/>
            <person name="Rusch D."/>
            <person name="Podicherti R."/>
            <person name="Tsui H.-C.T."/>
            <person name="Winkler M.E."/>
        </authorList>
    </citation>
    <scope>NUCLEOTIDE SEQUENCE</scope>
</reference>
<organism evidence="2">
    <name type="scientific">marine metagenome</name>
    <dbReference type="NCBI Taxonomy" id="408172"/>
    <lineage>
        <taxon>unclassified sequences</taxon>
        <taxon>metagenomes</taxon>
        <taxon>ecological metagenomes</taxon>
    </lineage>
</organism>
<dbReference type="PROSITE" id="PS50263">
    <property type="entry name" value="CN_HYDROLASE"/>
    <property type="match status" value="1"/>
</dbReference>
<feature type="domain" description="CN hydrolase" evidence="1">
    <location>
        <begin position="7"/>
        <end position="51"/>
    </location>
</feature>
<dbReference type="Pfam" id="PF00795">
    <property type="entry name" value="CN_hydrolase"/>
    <property type="match status" value="1"/>
</dbReference>
<feature type="non-terminal residue" evidence="2">
    <location>
        <position position="51"/>
    </location>
</feature>
<dbReference type="EMBL" id="UINC01128761">
    <property type="protein sequence ID" value="SVD08724.1"/>
    <property type="molecule type" value="Genomic_DNA"/>
</dbReference>
<evidence type="ECO:0000259" key="1">
    <source>
        <dbReference type="PROSITE" id="PS50263"/>
    </source>
</evidence>
<dbReference type="SUPFAM" id="SSF56317">
    <property type="entry name" value="Carbon-nitrogen hydrolase"/>
    <property type="match status" value="1"/>
</dbReference>
<dbReference type="InterPro" id="IPR036526">
    <property type="entry name" value="C-N_Hydrolase_sf"/>
</dbReference>
<accession>A0A382SFP1</accession>
<protein>
    <recommendedName>
        <fullName evidence="1">CN hydrolase domain-containing protein</fullName>
    </recommendedName>
</protein>
<dbReference type="AlphaFoldDB" id="A0A382SFP1"/>
<sequence>MKSLKNMRLALIQPRIIVDPDPEKNVDIALSYIEAASSEKANLVLFPEGYP</sequence>
<name>A0A382SFP1_9ZZZZ</name>
<proteinExistence type="predicted"/>
<dbReference type="Gene3D" id="3.60.110.10">
    <property type="entry name" value="Carbon-nitrogen hydrolase"/>
    <property type="match status" value="1"/>
</dbReference>
<gene>
    <name evidence="2" type="ORF">METZ01_LOCUS361578</name>
</gene>
<dbReference type="InterPro" id="IPR003010">
    <property type="entry name" value="C-N_Hydrolase"/>
</dbReference>
<evidence type="ECO:0000313" key="2">
    <source>
        <dbReference type="EMBL" id="SVD08724.1"/>
    </source>
</evidence>